<gene>
    <name evidence="4" type="ORF">EKO04_008659</name>
</gene>
<dbReference type="EMBL" id="RZGK01000016">
    <property type="protein sequence ID" value="KAF9693333.1"/>
    <property type="molecule type" value="Genomic_DNA"/>
</dbReference>
<dbReference type="InterPro" id="IPR001461">
    <property type="entry name" value="Aspartic_peptidase_A1"/>
</dbReference>
<dbReference type="SUPFAM" id="SSF50630">
    <property type="entry name" value="Acid proteases"/>
    <property type="match status" value="1"/>
</dbReference>
<accession>A0A8H7J183</accession>
<sequence length="473" mass="53372">MLLHCACFLICAALAVAQNLPVPLDQIVKRESTATAEDRTFQARVLKDNPIDDIVLRPSKLRAPTLPYFYDIMFDAPCRHTKIKISVDTGSSDFWLDSGVWCKCDTRKQFPQWCNQVDTFQSKPAPDTLKYDDGHVVKGAFLSKDLIFGDKNLKNVTFLAAWDYSLNGSPDKTNDWNGLVGLGYLRNQQAQKTDRGKYLTLPYVLEAQGNTSSNAFSMWFKKTERGKGFEASILFGGYPKNYYKGDLTVFKMIKHLTEYRPSEILIRLDRLSFRGVDALTRCKDSLGVLLDTGSYSSWLPFDTFHALARSLGKYETDSNSNRTFAIFEDCSGWDLTEAVVFQFGNLKIPVPLSDIVRNVNQEEIESGRFPEIYDSKQCITHGIAAEPKAKIIARGLQGNPSDHVYRFILGVTFLRHAFILYDLPQEEVALAPIKQSALKNKAILTYFDDLYDHKGQGSYNPVEGVRESCSLTS</sequence>
<keyword evidence="2" id="KW-0732">Signal</keyword>
<dbReference type="GO" id="GO:0004190">
    <property type="term" value="F:aspartic-type endopeptidase activity"/>
    <property type="evidence" value="ECO:0007669"/>
    <property type="project" value="InterPro"/>
</dbReference>
<dbReference type="InterPro" id="IPR021109">
    <property type="entry name" value="Peptidase_aspartic_dom_sf"/>
</dbReference>
<dbReference type="PROSITE" id="PS51767">
    <property type="entry name" value="PEPTIDASE_A1"/>
    <property type="match status" value="1"/>
</dbReference>
<evidence type="ECO:0000256" key="2">
    <source>
        <dbReference type="SAM" id="SignalP"/>
    </source>
</evidence>
<dbReference type="Gene3D" id="2.40.70.10">
    <property type="entry name" value="Acid Proteases"/>
    <property type="match status" value="2"/>
</dbReference>
<protein>
    <recommendedName>
        <fullName evidence="3">Peptidase A1 domain-containing protein</fullName>
    </recommendedName>
</protein>
<reference evidence="4" key="1">
    <citation type="submission" date="2018-12" db="EMBL/GenBank/DDBJ databases">
        <authorList>
            <person name="Syme R.A."/>
            <person name="Farfan-Caceres L."/>
            <person name="Lichtenzveig J."/>
        </authorList>
    </citation>
    <scope>NUCLEOTIDE SEQUENCE</scope>
    <source>
        <strain evidence="4">Al4</strain>
    </source>
</reference>
<proteinExistence type="inferred from homology"/>
<dbReference type="InterPro" id="IPR033121">
    <property type="entry name" value="PEPTIDASE_A1"/>
</dbReference>
<organism evidence="4 5">
    <name type="scientific">Ascochyta lentis</name>
    <dbReference type="NCBI Taxonomy" id="205686"/>
    <lineage>
        <taxon>Eukaryota</taxon>
        <taxon>Fungi</taxon>
        <taxon>Dikarya</taxon>
        <taxon>Ascomycota</taxon>
        <taxon>Pezizomycotina</taxon>
        <taxon>Dothideomycetes</taxon>
        <taxon>Pleosporomycetidae</taxon>
        <taxon>Pleosporales</taxon>
        <taxon>Pleosporineae</taxon>
        <taxon>Didymellaceae</taxon>
        <taxon>Ascochyta</taxon>
    </lineage>
</organism>
<dbReference type="PANTHER" id="PTHR47966">
    <property type="entry name" value="BETA-SITE APP-CLEAVING ENZYME, ISOFORM A-RELATED"/>
    <property type="match status" value="1"/>
</dbReference>
<evidence type="ECO:0000313" key="4">
    <source>
        <dbReference type="EMBL" id="KAF9693333.1"/>
    </source>
</evidence>
<feature type="domain" description="Peptidase A1" evidence="3">
    <location>
        <begin position="68"/>
        <end position="431"/>
    </location>
</feature>
<keyword evidence="5" id="KW-1185">Reference proteome</keyword>
<evidence type="ECO:0000259" key="3">
    <source>
        <dbReference type="PROSITE" id="PS51767"/>
    </source>
</evidence>
<comment type="caution">
    <text evidence="4">The sequence shown here is derived from an EMBL/GenBank/DDBJ whole genome shotgun (WGS) entry which is preliminary data.</text>
</comment>
<evidence type="ECO:0000313" key="5">
    <source>
        <dbReference type="Proteomes" id="UP000651452"/>
    </source>
</evidence>
<dbReference type="PANTHER" id="PTHR47966:SF65">
    <property type="entry name" value="ASPARTIC-TYPE ENDOPEPTIDASE"/>
    <property type="match status" value="1"/>
</dbReference>
<evidence type="ECO:0000256" key="1">
    <source>
        <dbReference type="ARBA" id="ARBA00007447"/>
    </source>
</evidence>
<dbReference type="GO" id="GO:0006508">
    <property type="term" value="P:proteolysis"/>
    <property type="evidence" value="ECO:0007669"/>
    <property type="project" value="InterPro"/>
</dbReference>
<dbReference type="Pfam" id="PF00026">
    <property type="entry name" value="Asp"/>
    <property type="match status" value="1"/>
</dbReference>
<name>A0A8H7J183_9PLEO</name>
<comment type="similarity">
    <text evidence="1">Belongs to the peptidase A1 family.</text>
</comment>
<dbReference type="AlphaFoldDB" id="A0A8H7J183"/>
<feature type="chain" id="PRO_5034558679" description="Peptidase A1 domain-containing protein" evidence="2">
    <location>
        <begin position="18"/>
        <end position="473"/>
    </location>
</feature>
<dbReference type="Proteomes" id="UP000651452">
    <property type="component" value="Unassembled WGS sequence"/>
</dbReference>
<dbReference type="PRINTS" id="PR00792">
    <property type="entry name" value="PEPSIN"/>
</dbReference>
<dbReference type="OrthoDB" id="771136at2759"/>
<feature type="signal peptide" evidence="2">
    <location>
        <begin position="1"/>
        <end position="17"/>
    </location>
</feature>
<reference evidence="4" key="2">
    <citation type="submission" date="2020-09" db="EMBL/GenBank/DDBJ databases">
        <title>Reference genome assembly for Australian Ascochyta lentis isolate Al4.</title>
        <authorList>
            <person name="Lee R.C."/>
            <person name="Farfan-Caceres L.M."/>
            <person name="Debler J.W."/>
            <person name="Williams A.H."/>
            <person name="Henares B.M."/>
        </authorList>
    </citation>
    <scope>NUCLEOTIDE SEQUENCE</scope>
    <source>
        <strain evidence="4">Al4</strain>
    </source>
</reference>